<dbReference type="InterPro" id="IPR036373">
    <property type="entry name" value="Ribosomal_bL17_sf"/>
</dbReference>
<evidence type="ECO:0000313" key="7">
    <source>
        <dbReference type="EMBL" id="AWM41470.1"/>
    </source>
</evidence>
<name>A0A2Z3HJ24_9BACT</name>
<dbReference type="NCBIfam" id="TIGR00059">
    <property type="entry name" value="L17"/>
    <property type="match status" value="1"/>
</dbReference>
<evidence type="ECO:0000256" key="6">
    <source>
        <dbReference type="SAM" id="MobiDB-lite"/>
    </source>
</evidence>
<keyword evidence="3 4" id="KW-0687">Ribonucleoprotein</keyword>
<dbReference type="SUPFAM" id="SSF64263">
    <property type="entry name" value="Prokaryotic ribosomal protein L17"/>
    <property type="match status" value="1"/>
</dbReference>
<gene>
    <name evidence="4" type="primary">rplQ</name>
    <name evidence="7" type="ORF">C1280_33700</name>
</gene>
<dbReference type="PROSITE" id="PS01167">
    <property type="entry name" value="RIBOSOMAL_L17"/>
    <property type="match status" value="1"/>
</dbReference>
<dbReference type="OrthoDB" id="9809073at2"/>
<comment type="similarity">
    <text evidence="1 4 5">Belongs to the bacterial ribosomal protein bL17 family.</text>
</comment>
<dbReference type="Pfam" id="PF01196">
    <property type="entry name" value="Ribosomal_L17"/>
    <property type="match status" value="1"/>
</dbReference>
<dbReference type="InterPro" id="IPR000456">
    <property type="entry name" value="Ribosomal_bL17"/>
</dbReference>
<proteinExistence type="inferred from homology"/>
<evidence type="ECO:0000256" key="5">
    <source>
        <dbReference type="RuleBase" id="RU000660"/>
    </source>
</evidence>
<dbReference type="PANTHER" id="PTHR14413:SF16">
    <property type="entry name" value="LARGE RIBOSOMAL SUBUNIT PROTEIN BL17M"/>
    <property type="match status" value="1"/>
</dbReference>
<dbReference type="Proteomes" id="UP000245802">
    <property type="component" value="Chromosome"/>
</dbReference>
<dbReference type="Gene3D" id="3.90.1030.10">
    <property type="entry name" value="Ribosomal protein L17"/>
    <property type="match status" value="1"/>
</dbReference>
<accession>A0A2Z3HJ24</accession>
<dbReference type="PANTHER" id="PTHR14413">
    <property type="entry name" value="RIBOSOMAL PROTEIN L17"/>
    <property type="match status" value="1"/>
</dbReference>
<organism evidence="7 8">
    <name type="scientific">Gemmata obscuriglobus</name>
    <dbReference type="NCBI Taxonomy" id="114"/>
    <lineage>
        <taxon>Bacteria</taxon>
        <taxon>Pseudomonadati</taxon>
        <taxon>Planctomycetota</taxon>
        <taxon>Planctomycetia</taxon>
        <taxon>Gemmatales</taxon>
        <taxon>Gemmataceae</taxon>
        <taxon>Gemmata</taxon>
    </lineage>
</organism>
<comment type="subunit">
    <text evidence="4">Part of the 50S ribosomal subunit. Contacts protein L32.</text>
</comment>
<dbReference type="GO" id="GO:0006412">
    <property type="term" value="P:translation"/>
    <property type="evidence" value="ECO:0007669"/>
    <property type="project" value="UniProtKB-UniRule"/>
</dbReference>
<evidence type="ECO:0000256" key="4">
    <source>
        <dbReference type="HAMAP-Rule" id="MF_01368"/>
    </source>
</evidence>
<dbReference type="KEGG" id="gog:C1280_33700"/>
<evidence type="ECO:0000256" key="2">
    <source>
        <dbReference type="ARBA" id="ARBA00022980"/>
    </source>
</evidence>
<evidence type="ECO:0000256" key="1">
    <source>
        <dbReference type="ARBA" id="ARBA00008777"/>
    </source>
</evidence>
<feature type="region of interest" description="Disordered" evidence="6">
    <location>
        <begin position="158"/>
        <end position="188"/>
    </location>
</feature>
<dbReference type="InterPro" id="IPR047859">
    <property type="entry name" value="Ribosomal_bL17_CS"/>
</dbReference>
<dbReference type="HAMAP" id="MF_01368">
    <property type="entry name" value="Ribosomal_bL17"/>
    <property type="match status" value="1"/>
</dbReference>
<keyword evidence="2 4" id="KW-0689">Ribosomal protein</keyword>
<evidence type="ECO:0000313" key="8">
    <source>
        <dbReference type="Proteomes" id="UP000245802"/>
    </source>
</evidence>
<evidence type="ECO:0000256" key="3">
    <source>
        <dbReference type="ARBA" id="ARBA00023274"/>
    </source>
</evidence>
<dbReference type="AlphaFoldDB" id="A0A2Z3HJ24"/>
<dbReference type="GO" id="GO:0003735">
    <property type="term" value="F:structural constituent of ribosome"/>
    <property type="evidence" value="ECO:0007669"/>
    <property type="project" value="InterPro"/>
</dbReference>
<sequence>MRHRKRGRHLNRNAAHRRSLFRNLTRALITHERIVTTLPKAKELRPFVEKIVTLAKKANAAIAAAAGKGEAEEKTARIKALHYRRQAMALLGPTHGTEIWDKKDESTGDTVLKKLFREIGPRFSDRSGGYTRILKQHYRRLGDGGATAVIEFLKSGETKVQKKGPAPVAPAPAPVVAETPAPTETPAS</sequence>
<keyword evidence="8" id="KW-1185">Reference proteome</keyword>
<dbReference type="EMBL" id="CP025958">
    <property type="protein sequence ID" value="AWM41470.1"/>
    <property type="molecule type" value="Genomic_DNA"/>
</dbReference>
<protein>
    <recommendedName>
        <fullName evidence="4">Large ribosomal subunit protein bL17</fullName>
    </recommendedName>
</protein>
<dbReference type="RefSeq" id="WP_010041906.1">
    <property type="nucleotide sequence ID" value="NZ_CP025958.1"/>
</dbReference>
<reference evidence="7 8" key="1">
    <citation type="submission" date="2018-01" db="EMBL/GenBank/DDBJ databases">
        <title>G. obscuriglobus.</title>
        <authorList>
            <person name="Franke J."/>
            <person name="Blomberg W."/>
            <person name="Selmecki A."/>
        </authorList>
    </citation>
    <scope>NUCLEOTIDE SEQUENCE [LARGE SCALE GENOMIC DNA]</scope>
    <source>
        <strain evidence="7 8">DSM 5831</strain>
    </source>
</reference>
<dbReference type="GO" id="GO:0022625">
    <property type="term" value="C:cytosolic large ribosomal subunit"/>
    <property type="evidence" value="ECO:0007669"/>
    <property type="project" value="TreeGrafter"/>
</dbReference>
<feature type="compositionally biased region" description="Low complexity" evidence="6">
    <location>
        <begin position="174"/>
        <end position="188"/>
    </location>
</feature>